<feature type="compositionally biased region" description="Basic and acidic residues" evidence="1">
    <location>
        <begin position="29"/>
        <end position="48"/>
    </location>
</feature>
<reference evidence="4" key="3">
    <citation type="submission" date="2016-03" db="UniProtKB">
        <authorList>
            <consortium name="EnsemblProtists"/>
        </authorList>
    </citation>
    <scope>IDENTIFICATION</scope>
</reference>
<name>L1J243_GUITC</name>
<evidence type="ECO:0000256" key="1">
    <source>
        <dbReference type="SAM" id="MobiDB-lite"/>
    </source>
</evidence>
<evidence type="ECO:0000313" key="5">
    <source>
        <dbReference type="Proteomes" id="UP000011087"/>
    </source>
</evidence>
<dbReference type="HOGENOM" id="CLU_1859085_0_0_1"/>
<feature type="region of interest" description="Disordered" evidence="1">
    <location>
        <begin position="19"/>
        <end position="48"/>
    </location>
</feature>
<dbReference type="KEGG" id="gtt:GUITHDRAFT_141305"/>
<keyword evidence="2" id="KW-0812">Transmembrane</keyword>
<evidence type="ECO:0000313" key="4">
    <source>
        <dbReference type="EnsemblProtists" id="EKX42357"/>
    </source>
</evidence>
<keyword evidence="5" id="KW-1185">Reference proteome</keyword>
<dbReference type="Proteomes" id="UP000011087">
    <property type="component" value="Unassembled WGS sequence"/>
</dbReference>
<evidence type="ECO:0000256" key="2">
    <source>
        <dbReference type="SAM" id="Phobius"/>
    </source>
</evidence>
<feature type="transmembrane region" description="Helical" evidence="2">
    <location>
        <begin position="59"/>
        <end position="81"/>
    </location>
</feature>
<dbReference type="AlphaFoldDB" id="L1J243"/>
<dbReference type="EMBL" id="JH993017">
    <property type="protein sequence ID" value="EKX42357.1"/>
    <property type="molecule type" value="Genomic_DNA"/>
</dbReference>
<dbReference type="EnsemblProtists" id="EKX42357">
    <property type="protein sequence ID" value="EKX42357"/>
    <property type="gene ID" value="GUITHDRAFT_141305"/>
</dbReference>
<sequence>MEVPPYRIPIQWQPLSGVTSMISTGGSEARSKEEEEKNKGDESIAERDRRAKLERRSKFNRLLLGVLGLCVGLAAVGFGGWNEYAAQGCLEVADLNLRRFRDLISLRKKNIIKDNVNEIRCVPDATYEGKLVHGICPM</sequence>
<dbReference type="RefSeq" id="XP_005829337.1">
    <property type="nucleotide sequence ID" value="XM_005829280.1"/>
</dbReference>
<gene>
    <name evidence="3" type="ORF">GUITHDRAFT_141305</name>
</gene>
<organism evidence="3">
    <name type="scientific">Guillardia theta (strain CCMP2712)</name>
    <name type="common">Cryptophyte</name>
    <dbReference type="NCBI Taxonomy" id="905079"/>
    <lineage>
        <taxon>Eukaryota</taxon>
        <taxon>Cryptophyceae</taxon>
        <taxon>Pyrenomonadales</taxon>
        <taxon>Geminigeraceae</taxon>
        <taxon>Guillardia</taxon>
    </lineage>
</organism>
<keyword evidence="2" id="KW-0472">Membrane</keyword>
<proteinExistence type="predicted"/>
<dbReference type="PaxDb" id="55529-EKX42357"/>
<evidence type="ECO:0000313" key="3">
    <source>
        <dbReference type="EMBL" id="EKX42357.1"/>
    </source>
</evidence>
<protein>
    <submittedName>
        <fullName evidence="3 4">Uncharacterized protein</fullName>
    </submittedName>
</protein>
<reference evidence="5" key="2">
    <citation type="submission" date="2012-11" db="EMBL/GenBank/DDBJ databases">
        <authorList>
            <person name="Kuo A."/>
            <person name="Curtis B.A."/>
            <person name="Tanifuji G."/>
            <person name="Burki F."/>
            <person name="Gruber A."/>
            <person name="Irimia M."/>
            <person name="Maruyama S."/>
            <person name="Arias M.C."/>
            <person name="Ball S.G."/>
            <person name="Gile G.H."/>
            <person name="Hirakawa Y."/>
            <person name="Hopkins J.F."/>
            <person name="Rensing S.A."/>
            <person name="Schmutz J."/>
            <person name="Symeonidi A."/>
            <person name="Elias M."/>
            <person name="Eveleigh R.J."/>
            <person name="Herman E.K."/>
            <person name="Klute M.J."/>
            <person name="Nakayama T."/>
            <person name="Obornik M."/>
            <person name="Reyes-Prieto A."/>
            <person name="Armbrust E.V."/>
            <person name="Aves S.J."/>
            <person name="Beiko R.G."/>
            <person name="Coutinho P."/>
            <person name="Dacks J.B."/>
            <person name="Durnford D.G."/>
            <person name="Fast N.M."/>
            <person name="Green B.R."/>
            <person name="Grisdale C."/>
            <person name="Hempe F."/>
            <person name="Henrissat B."/>
            <person name="Hoppner M.P."/>
            <person name="Ishida K.-I."/>
            <person name="Kim E."/>
            <person name="Koreny L."/>
            <person name="Kroth P.G."/>
            <person name="Liu Y."/>
            <person name="Malik S.-B."/>
            <person name="Maier U.G."/>
            <person name="McRose D."/>
            <person name="Mock T."/>
            <person name="Neilson J.A."/>
            <person name="Onodera N.T."/>
            <person name="Poole A.M."/>
            <person name="Pritham E.J."/>
            <person name="Richards T.A."/>
            <person name="Rocap G."/>
            <person name="Roy S.W."/>
            <person name="Sarai C."/>
            <person name="Schaack S."/>
            <person name="Shirato S."/>
            <person name="Slamovits C.H."/>
            <person name="Spencer D.F."/>
            <person name="Suzuki S."/>
            <person name="Worden A.Z."/>
            <person name="Zauner S."/>
            <person name="Barry K."/>
            <person name="Bell C."/>
            <person name="Bharti A.K."/>
            <person name="Crow J.A."/>
            <person name="Grimwood J."/>
            <person name="Kramer R."/>
            <person name="Lindquist E."/>
            <person name="Lucas S."/>
            <person name="Salamov A."/>
            <person name="McFadden G.I."/>
            <person name="Lane C.E."/>
            <person name="Keeling P.J."/>
            <person name="Gray M.W."/>
            <person name="Grigoriev I.V."/>
            <person name="Archibald J.M."/>
        </authorList>
    </citation>
    <scope>NUCLEOTIDE SEQUENCE</scope>
    <source>
        <strain evidence="5">CCMP2712</strain>
    </source>
</reference>
<dbReference type="GeneID" id="17299042"/>
<accession>L1J243</accession>
<keyword evidence="2" id="KW-1133">Transmembrane helix</keyword>
<reference evidence="3 5" key="1">
    <citation type="journal article" date="2012" name="Nature">
        <title>Algal genomes reveal evolutionary mosaicism and the fate of nucleomorphs.</title>
        <authorList>
            <consortium name="DOE Joint Genome Institute"/>
            <person name="Curtis B.A."/>
            <person name="Tanifuji G."/>
            <person name="Burki F."/>
            <person name="Gruber A."/>
            <person name="Irimia M."/>
            <person name="Maruyama S."/>
            <person name="Arias M.C."/>
            <person name="Ball S.G."/>
            <person name="Gile G.H."/>
            <person name="Hirakawa Y."/>
            <person name="Hopkins J.F."/>
            <person name="Kuo A."/>
            <person name="Rensing S.A."/>
            <person name="Schmutz J."/>
            <person name="Symeonidi A."/>
            <person name="Elias M."/>
            <person name="Eveleigh R.J."/>
            <person name="Herman E.K."/>
            <person name="Klute M.J."/>
            <person name="Nakayama T."/>
            <person name="Obornik M."/>
            <person name="Reyes-Prieto A."/>
            <person name="Armbrust E.V."/>
            <person name="Aves S.J."/>
            <person name="Beiko R.G."/>
            <person name="Coutinho P."/>
            <person name="Dacks J.B."/>
            <person name="Durnford D.G."/>
            <person name="Fast N.M."/>
            <person name="Green B.R."/>
            <person name="Grisdale C.J."/>
            <person name="Hempel F."/>
            <person name="Henrissat B."/>
            <person name="Hoppner M.P."/>
            <person name="Ishida K."/>
            <person name="Kim E."/>
            <person name="Koreny L."/>
            <person name="Kroth P.G."/>
            <person name="Liu Y."/>
            <person name="Malik S.B."/>
            <person name="Maier U.G."/>
            <person name="McRose D."/>
            <person name="Mock T."/>
            <person name="Neilson J.A."/>
            <person name="Onodera N.T."/>
            <person name="Poole A.M."/>
            <person name="Pritham E.J."/>
            <person name="Richards T.A."/>
            <person name="Rocap G."/>
            <person name="Roy S.W."/>
            <person name="Sarai C."/>
            <person name="Schaack S."/>
            <person name="Shirato S."/>
            <person name="Slamovits C.H."/>
            <person name="Spencer D.F."/>
            <person name="Suzuki S."/>
            <person name="Worden A.Z."/>
            <person name="Zauner S."/>
            <person name="Barry K."/>
            <person name="Bell C."/>
            <person name="Bharti A.K."/>
            <person name="Crow J.A."/>
            <person name="Grimwood J."/>
            <person name="Kramer R."/>
            <person name="Lindquist E."/>
            <person name="Lucas S."/>
            <person name="Salamov A."/>
            <person name="McFadden G.I."/>
            <person name="Lane C.E."/>
            <person name="Keeling P.J."/>
            <person name="Gray M.W."/>
            <person name="Grigoriev I.V."/>
            <person name="Archibald J.M."/>
        </authorList>
    </citation>
    <scope>NUCLEOTIDE SEQUENCE</scope>
    <source>
        <strain evidence="3 5">CCMP2712</strain>
    </source>
</reference>